<reference evidence="1 2" key="1">
    <citation type="submission" date="2013-02" db="EMBL/GenBank/DDBJ databases">
        <title>The Genome Sequence of Acinetobacter beijerinckii ANC 3835.</title>
        <authorList>
            <consortium name="The Broad Institute Genome Sequencing Platform"/>
            <consortium name="The Broad Institute Genome Sequencing Center for Infectious Disease"/>
            <person name="Cerqueira G."/>
            <person name="Feldgarden M."/>
            <person name="Courvalin P."/>
            <person name="Perichon B."/>
            <person name="Grillot-Courvalin C."/>
            <person name="Clermont D."/>
            <person name="Rocha E."/>
            <person name="Yoon E.-J."/>
            <person name="Nemec A."/>
            <person name="Walker B."/>
            <person name="Young S.K."/>
            <person name="Zeng Q."/>
            <person name="Gargeya S."/>
            <person name="Fitzgerald M."/>
            <person name="Haas B."/>
            <person name="Abouelleil A."/>
            <person name="Alvarado L."/>
            <person name="Arachchi H.M."/>
            <person name="Berlin A.M."/>
            <person name="Chapman S.B."/>
            <person name="Dewar J."/>
            <person name="Goldberg J."/>
            <person name="Griggs A."/>
            <person name="Gujja S."/>
            <person name="Hansen M."/>
            <person name="Howarth C."/>
            <person name="Imamovic A."/>
            <person name="Larimer J."/>
            <person name="McCowan C."/>
            <person name="Murphy C."/>
            <person name="Neiman D."/>
            <person name="Pearson M."/>
            <person name="Priest M."/>
            <person name="Roberts A."/>
            <person name="Saif S."/>
            <person name="Shea T."/>
            <person name="Sisk P."/>
            <person name="Sykes S."/>
            <person name="Wortman J."/>
            <person name="Nusbaum C."/>
            <person name="Birren B."/>
        </authorList>
    </citation>
    <scope>NUCLEOTIDE SEQUENCE [LARGE SCALE GENOMIC DNA]</scope>
    <source>
        <strain evidence="1 2">ANC 3835</strain>
    </source>
</reference>
<sequence length="227" mass="22550">GILPQVHPIVDLTNLGTLTFETSRDTVNGTLEAISDLAAADLSGVLGSATGVIGTLINNGSTAADILQHIANDFTTANPLDTVTGLIGSITGGVSGSPLGSIADVISNIGNGIDSGDVISGIAQPIQTVIGSTNLAIDTVQDNFSSLISDSTFEGIDGLININAGNGDYSISGSVDGILNAITGAVSVTGIAVGETNPTGGSLTDLISLPSQLTSLTDNLFGSVNHF</sequence>
<evidence type="ECO:0000313" key="2">
    <source>
        <dbReference type="Proteomes" id="UP000018417"/>
    </source>
</evidence>
<dbReference type="Proteomes" id="UP000018417">
    <property type="component" value="Unassembled WGS sequence"/>
</dbReference>
<dbReference type="HOGENOM" id="CLU_1216916_0_0_6"/>
<gene>
    <name evidence="1" type="ORF">F934_00550</name>
</gene>
<name>N9FH20_9GAMM</name>
<organism evidence="1 2">
    <name type="scientific">Acinetobacter beijerinckii ANC 3835</name>
    <dbReference type="NCBI Taxonomy" id="1217649"/>
    <lineage>
        <taxon>Bacteria</taxon>
        <taxon>Pseudomonadati</taxon>
        <taxon>Pseudomonadota</taxon>
        <taxon>Gammaproteobacteria</taxon>
        <taxon>Moraxellales</taxon>
        <taxon>Moraxellaceae</taxon>
        <taxon>Acinetobacter</taxon>
    </lineage>
</organism>
<proteinExistence type="predicted"/>
<feature type="non-terminal residue" evidence="1">
    <location>
        <position position="1"/>
    </location>
</feature>
<dbReference type="PATRIC" id="fig|1217649.3.peg.524"/>
<accession>N9FH20</accession>
<dbReference type="EMBL" id="APQK01000005">
    <property type="protein sequence ID" value="ENW06595.1"/>
    <property type="molecule type" value="Genomic_DNA"/>
</dbReference>
<evidence type="ECO:0000313" key="1">
    <source>
        <dbReference type="EMBL" id="ENW06595.1"/>
    </source>
</evidence>
<comment type="caution">
    <text evidence="1">The sequence shown here is derived from an EMBL/GenBank/DDBJ whole genome shotgun (WGS) entry which is preliminary data.</text>
</comment>
<dbReference type="AlphaFoldDB" id="N9FH20"/>
<protein>
    <submittedName>
        <fullName evidence="1">Uncharacterized protein</fullName>
    </submittedName>
</protein>